<dbReference type="InterPro" id="IPR051011">
    <property type="entry name" value="Metal_resp_trans_reg"/>
</dbReference>
<name>A0A0W8FEY6_9ZZZZ</name>
<reference evidence="5" key="1">
    <citation type="journal article" date="2015" name="Proc. Natl. Acad. Sci. U.S.A.">
        <title>Networks of energetic and metabolic interactions define dynamics in microbial communities.</title>
        <authorList>
            <person name="Embree M."/>
            <person name="Liu J.K."/>
            <person name="Al-Bassam M.M."/>
            <person name="Zengler K."/>
        </authorList>
    </citation>
    <scope>NUCLEOTIDE SEQUENCE</scope>
</reference>
<feature type="domain" description="HTH arsR-type" evidence="4">
    <location>
        <begin position="8"/>
        <end position="102"/>
    </location>
</feature>
<sequence length="132" mass="15102">MTTGPHRQEQDRLHSYATIFKALSDETRLRIYLLLGTSELCVCQIQVALGMPQTKISRHLTVLRYAGLVTARRNGLWMYYSRTEPEYPPLRALLNNLTGLLESDPDLMASVVSDHRYAALPQEEIARMAKQR</sequence>
<protein>
    <submittedName>
        <fullName evidence="5">Arsenical resistance operon repressor</fullName>
    </submittedName>
</protein>
<dbReference type="PROSITE" id="PS50987">
    <property type="entry name" value="HTH_ARSR_2"/>
    <property type="match status" value="1"/>
</dbReference>
<evidence type="ECO:0000259" key="4">
    <source>
        <dbReference type="PROSITE" id="PS50987"/>
    </source>
</evidence>
<evidence type="ECO:0000256" key="2">
    <source>
        <dbReference type="ARBA" id="ARBA00023125"/>
    </source>
</evidence>
<dbReference type="NCBIfam" id="NF033788">
    <property type="entry name" value="HTH_metalloreg"/>
    <property type="match status" value="1"/>
</dbReference>
<gene>
    <name evidence="5" type="ORF">ASZ90_010859</name>
</gene>
<dbReference type="GO" id="GO:0003677">
    <property type="term" value="F:DNA binding"/>
    <property type="evidence" value="ECO:0007669"/>
    <property type="project" value="UniProtKB-KW"/>
</dbReference>
<dbReference type="InterPro" id="IPR001845">
    <property type="entry name" value="HTH_ArsR_DNA-bd_dom"/>
</dbReference>
<keyword evidence="3" id="KW-0804">Transcription</keyword>
<dbReference type="PANTHER" id="PTHR43132:SF2">
    <property type="entry name" value="ARSENICAL RESISTANCE OPERON REPRESSOR ARSR-RELATED"/>
    <property type="match status" value="1"/>
</dbReference>
<dbReference type="InterPro" id="IPR036390">
    <property type="entry name" value="WH_DNA-bd_sf"/>
</dbReference>
<evidence type="ECO:0000256" key="1">
    <source>
        <dbReference type="ARBA" id="ARBA00023015"/>
    </source>
</evidence>
<comment type="caution">
    <text evidence="5">The sequence shown here is derived from an EMBL/GenBank/DDBJ whole genome shotgun (WGS) entry which is preliminary data.</text>
</comment>
<keyword evidence="2" id="KW-0238">DNA-binding</keyword>
<dbReference type="EMBL" id="LNQE01001293">
    <property type="protein sequence ID" value="KUG19418.1"/>
    <property type="molecule type" value="Genomic_DNA"/>
</dbReference>
<dbReference type="InterPro" id="IPR011991">
    <property type="entry name" value="ArsR-like_HTH"/>
</dbReference>
<dbReference type="Gene3D" id="1.10.10.10">
    <property type="entry name" value="Winged helix-like DNA-binding domain superfamily/Winged helix DNA-binding domain"/>
    <property type="match status" value="1"/>
</dbReference>
<dbReference type="CDD" id="cd00090">
    <property type="entry name" value="HTH_ARSR"/>
    <property type="match status" value="1"/>
</dbReference>
<evidence type="ECO:0000313" key="5">
    <source>
        <dbReference type="EMBL" id="KUG19418.1"/>
    </source>
</evidence>
<dbReference type="GO" id="GO:0003700">
    <property type="term" value="F:DNA-binding transcription factor activity"/>
    <property type="evidence" value="ECO:0007669"/>
    <property type="project" value="InterPro"/>
</dbReference>
<dbReference type="SMART" id="SM00418">
    <property type="entry name" value="HTH_ARSR"/>
    <property type="match status" value="1"/>
</dbReference>
<keyword evidence="1" id="KW-0805">Transcription regulation</keyword>
<organism evidence="5">
    <name type="scientific">hydrocarbon metagenome</name>
    <dbReference type="NCBI Taxonomy" id="938273"/>
    <lineage>
        <taxon>unclassified sequences</taxon>
        <taxon>metagenomes</taxon>
        <taxon>ecological metagenomes</taxon>
    </lineage>
</organism>
<dbReference type="PRINTS" id="PR00778">
    <property type="entry name" value="HTHARSR"/>
</dbReference>
<dbReference type="SUPFAM" id="SSF46785">
    <property type="entry name" value="Winged helix' DNA-binding domain"/>
    <property type="match status" value="1"/>
</dbReference>
<dbReference type="Pfam" id="PF01022">
    <property type="entry name" value="HTH_5"/>
    <property type="match status" value="1"/>
</dbReference>
<dbReference type="InterPro" id="IPR036388">
    <property type="entry name" value="WH-like_DNA-bd_sf"/>
</dbReference>
<proteinExistence type="predicted"/>
<dbReference type="PANTHER" id="PTHR43132">
    <property type="entry name" value="ARSENICAL RESISTANCE OPERON REPRESSOR ARSR-RELATED"/>
    <property type="match status" value="1"/>
</dbReference>
<dbReference type="AlphaFoldDB" id="A0A0W8FEY6"/>
<accession>A0A0W8FEY6</accession>
<evidence type="ECO:0000256" key="3">
    <source>
        <dbReference type="ARBA" id="ARBA00023163"/>
    </source>
</evidence>